<dbReference type="GO" id="GO:0005634">
    <property type="term" value="C:nucleus"/>
    <property type="evidence" value="ECO:0007669"/>
    <property type="project" value="TreeGrafter"/>
</dbReference>
<dbReference type="PANTHER" id="PTHR14234">
    <property type="entry name" value="RIM BINDING PROTEIN-RELATED"/>
    <property type="match status" value="1"/>
</dbReference>
<evidence type="ECO:0000256" key="1">
    <source>
        <dbReference type="ARBA" id="ARBA00022443"/>
    </source>
</evidence>
<feature type="coiled-coil region" evidence="3">
    <location>
        <begin position="209"/>
        <end position="236"/>
    </location>
</feature>
<evidence type="ECO:0000313" key="6">
    <source>
        <dbReference type="EMBL" id="POI24232.1"/>
    </source>
</evidence>
<dbReference type="PROSITE" id="PS50002">
    <property type="entry name" value="SH3"/>
    <property type="match status" value="1"/>
</dbReference>
<feature type="compositionally biased region" description="Low complexity" evidence="4">
    <location>
        <begin position="131"/>
        <end position="142"/>
    </location>
</feature>
<dbReference type="GO" id="GO:0030156">
    <property type="term" value="F:benzodiazepine receptor binding"/>
    <property type="evidence" value="ECO:0007669"/>
    <property type="project" value="TreeGrafter"/>
</dbReference>
<evidence type="ECO:0000259" key="5">
    <source>
        <dbReference type="PROSITE" id="PS50002"/>
    </source>
</evidence>
<feature type="region of interest" description="Disordered" evidence="4">
    <location>
        <begin position="104"/>
        <end position="190"/>
    </location>
</feature>
<dbReference type="InterPro" id="IPR001452">
    <property type="entry name" value="SH3_domain"/>
</dbReference>
<dbReference type="OrthoDB" id="9120820at2759"/>
<proteinExistence type="predicted"/>
<evidence type="ECO:0000256" key="3">
    <source>
        <dbReference type="SAM" id="Coils"/>
    </source>
</evidence>
<sequence>MAVPLSPTLVLGEASESDSEPEPGENAAGTPAVGLKVPGEASETEEEEVEEEESVARMPLPGVSREGPSLLQQRLGAGEGRLQGAMAEALGRSFSGAARLLEGDELGAPFPDDRLDLDSVPVPVGQPPGPAGESAEENPASEPEGDAGDVTGGGDPGSALSSGTENPADRMGPEGGKDESERGKYSQGSSRLLKELLKEMKKAARVFHFHSAIQEAKGLQSHLEDLELELKAVKEVHGNSPECCFLSEDGPESESGEPAAELVSFTLHSLGQASAIFQRFLARHSYSPAEGPKEDPESELPLTAGHHLNVFGDVDENGRFQGELTDGTRGLVPSNLVAEVSDEDLDTTMPPELC</sequence>
<accession>A0A2P4SJE4</accession>
<dbReference type="GO" id="GO:0007286">
    <property type="term" value="P:spermatid development"/>
    <property type="evidence" value="ECO:0007669"/>
    <property type="project" value="TreeGrafter"/>
</dbReference>
<dbReference type="Gene3D" id="2.30.30.40">
    <property type="entry name" value="SH3 Domains"/>
    <property type="match status" value="1"/>
</dbReference>
<name>A0A2P4SJE4_BAMTH</name>
<feature type="domain" description="SH3" evidence="5">
    <location>
        <begin position="275"/>
        <end position="342"/>
    </location>
</feature>
<dbReference type="GO" id="GO:0009566">
    <property type="term" value="P:fertilization"/>
    <property type="evidence" value="ECO:0007669"/>
    <property type="project" value="TreeGrafter"/>
</dbReference>
<comment type="caution">
    <text evidence="6">The sequence shown here is derived from an EMBL/GenBank/DDBJ whole genome shotgun (WGS) entry which is preliminary data.</text>
</comment>
<reference evidence="6 7" key="1">
    <citation type="submission" date="2018-01" db="EMBL/GenBank/DDBJ databases">
        <title>Comparison of the Chinese Bamboo Partridge and Red Junglefowl genome sequences highlights the importance of demography in genome evolution.</title>
        <authorList>
            <person name="Tiley G.P."/>
            <person name="Kimball R.T."/>
            <person name="Braun E.L."/>
            <person name="Burleigh J.G."/>
        </authorList>
    </citation>
    <scope>NUCLEOTIDE SEQUENCE [LARGE SCALE GENOMIC DNA]</scope>
    <source>
        <strain evidence="6">RTK389</strain>
        <tissue evidence="6">Blood</tissue>
    </source>
</reference>
<dbReference type="InterPro" id="IPR017245">
    <property type="entry name" value="BLOC-1_complex_su-3"/>
</dbReference>
<dbReference type="PANTHER" id="PTHR14234:SF21">
    <property type="entry name" value="RIMS-BINDING PROTEIN 3A-RELATED"/>
    <property type="match status" value="1"/>
</dbReference>
<dbReference type="SUPFAM" id="SSF50044">
    <property type="entry name" value="SH3-domain"/>
    <property type="match status" value="1"/>
</dbReference>
<dbReference type="InterPro" id="IPR040325">
    <property type="entry name" value="RIMBP1/2/3"/>
</dbReference>
<keyword evidence="1 2" id="KW-0728">SH3 domain</keyword>
<evidence type="ECO:0000313" key="7">
    <source>
        <dbReference type="Proteomes" id="UP000237246"/>
    </source>
</evidence>
<evidence type="ECO:0000256" key="4">
    <source>
        <dbReference type="SAM" id="MobiDB-lite"/>
    </source>
</evidence>
<gene>
    <name evidence="6" type="ORF">CIB84_012018</name>
</gene>
<feature type="region of interest" description="Disordered" evidence="4">
    <location>
        <begin position="1"/>
        <end position="77"/>
    </location>
</feature>
<protein>
    <recommendedName>
        <fullName evidence="5">SH3 domain-containing protein</fullName>
    </recommendedName>
</protein>
<dbReference type="Pfam" id="PF15753">
    <property type="entry name" value="BLOC1S3"/>
    <property type="match status" value="1"/>
</dbReference>
<keyword evidence="3" id="KW-0175">Coiled coil</keyword>
<dbReference type="InterPro" id="IPR036028">
    <property type="entry name" value="SH3-like_dom_sf"/>
</dbReference>
<feature type="compositionally biased region" description="Basic and acidic residues" evidence="4">
    <location>
        <begin position="167"/>
        <end position="184"/>
    </location>
</feature>
<dbReference type="AlphaFoldDB" id="A0A2P4SJE4"/>
<feature type="non-terminal residue" evidence="6">
    <location>
        <position position="354"/>
    </location>
</feature>
<feature type="compositionally biased region" description="Acidic residues" evidence="4">
    <location>
        <begin position="42"/>
        <end position="53"/>
    </location>
</feature>
<evidence type="ECO:0000256" key="2">
    <source>
        <dbReference type="PROSITE-ProRule" id="PRU00192"/>
    </source>
</evidence>
<dbReference type="EMBL" id="PPHD01042746">
    <property type="protein sequence ID" value="POI24232.1"/>
    <property type="molecule type" value="Genomic_DNA"/>
</dbReference>
<dbReference type="GO" id="GO:0002177">
    <property type="term" value="C:manchette"/>
    <property type="evidence" value="ECO:0007669"/>
    <property type="project" value="TreeGrafter"/>
</dbReference>
<feature type="region of interest" description="Disordered" evidence="4">
    <location>
        <begin position="319"/>
        <end position="354"/>
    </location>
</feature>
<dbReference type="Proteomes" id="UP000237246">
    <property type="component" value="Unassembled WGS sequence"/>
</dbReference>
<keyword evidence="7" id="KW-1185">Reference proteome</keyword>
<organism evidence="6 7">
    <name type="scientific">Bambusicola thoracicus</name>
    <name type="common">Chinese bamboo-partridge</name>
    <name type="synonym">Perdix thoracica</name>
    <dbReference type="NCBI Taxonomy" id="9083"/>
    <lineage>
        <taxon>Eukaryota</taxon>
        <taxon>Metazoa</taxon>
        <taxon>Chordata</taxon>
        <taxon>Craniata</taxon>
        <taxon>Vertebrata</taxon>
        <taxon>Euteleostomi</taxon>
        <taxon>Archelosauria</taxon>
        <taxon>Archosauria</taxon>
        <taxon>Dinosauria</taxon>
        <taxon>Saurischia</taxon>
        <taxon>Theropoda</taxon>
        <taxon>Coelurosauria</taxon>
        <taxon>Aves</taxon>
        <taxon>Neognathae</taxon>
        <taxon>Galloanserae</taxon>
        <taxon>Galliformes</taxon>
        <taxon>Phasianidae</taxon>
        <taxon>Perdicinae</taxon>
        <taxon>Bambusicola</taxon>
    </lineage>
</organism>